<evidence type="ECO:0000313" key="2">
    <source>
        <dbReference type="EMBL" id="AGB17732.1"/>
    </source>
</evidence>
<dbReference type="RefSeq" id="WP_015302314.1">
    <property type="nucleotide sequence ID" value="NC_019964.1"/>
</dbReference>
<dbReference type="Pfam" id="PF23432">
    <property type="entry name" value="DUF7118"/>
    <property type="match status" value="1"/>
</dbReference>
<name>L0IID1_HALRX</name>
<dbReference type="STRING" id="797302.Halru_3166"/>
<evidence type="ECO:0000256" key="1">
    <source>
        <dbReference type="SAM" id="MobiDB-lite"/>
    </source>
</evidence>
<dbReference type="eggNOG" id="arCOG04719">
    <property type="taxonomic scope" value="Archaea"/>
</dbReference>
<dbReference type="EMBL" id="CP003050">
    <property type="protein sequence ID" value="AGB17732.1"/>
    <property type="molecule type" value="Genomic_DNA"/>
</dbReference>
<sequence length="403" mass="44815">MSNPVQSGSDGTDAAGPDATAREIDSDALAQLEAAIDRVESVQHRIDDVGADEVERGAEAYRRARKLLENNDERAVGTGREAFAAYVQFEAQFDDLVDGLDDDLAERAAFEDAYEAIDKRRLYDEDFEAAKAALDPAERYVSLLDEREAATSDLHEARKAAHRRIDTLDAEIDRHDRLVELASVDLDVPVDRIRDPIETYNRAVEAAVDAHLSTASAREVFAFLERSRLYPLVDFERPPADLRDFVESNPAGESTVSQLLEYAAYSRSKLAHHVDDPDELKRQVATQRTYLQRLDAEPLTIPWPPAPAETLRFQVRERRPLVTRLAATVSDVETDPAAALQAVGDLVHDPAYDRLQTAATARTELSERERERIEAGQVAADLEALRAERTALQDALETADDVT</sequence>
<dbReference type="HOGENOM" id="CLU_710987_0_0_2"/>
<organism evidence="2 3">
    <name type="scientific">Halovivax ruber (strain DSM 18193 / JCM 13892 / XH-70)</name>
    <dbReference type="NCBI Taxonomy" id="797302"/>
    <lineage>
        <taxon>Archaea</taxon>
        <taxon>Methanobacteriati</taxon>
        <taxon>Methanobacteriota</taxon>
        <taxon>Stenosarchaea group</taxon>
        <taxon>Halobacteria</taxon>
        <taxon>Halobacteriales</taxon>
        <taxon>Natrialbaceae</taxon>
        <taxon>Halovivax</taxon>
    </lineage>
</organism>
<gene>
    <name evidence="2" type="ordered locus">Halru_3166</name>
</gene>
<evidence type="ECO:0000313" key="3">
    <source>
        <dbReference type="Proteomes" id="UP000010846"/>
    </source>
</evidence>
<feature type="region of interest" description="Disordered" evidence="1">
    <location>
        <begin position="1"/>
        <end position="24"/>
    </location>
</feature>
<reference evidence="2" key="1">
    <citation type="submission" date="2011-09" db="EMBL/GenBank/DDBJ databases">
        <title>Complete sequence of Halovivax ruber XH-70.</title>
        <authorList>
            <consortium name="US DOE Joint Genome Institute"/>
            <person name="Lucas S."/>
            <person name="Han J."/>
            <person name="Lapidus A."/>
            <person name="Cheng J.-F."/>
            <person name="Goodwin L."/>
            <person name="Pitluck S."/>
            <person name="Peters L."/>
            <person name="Mikhailova N."/>
            <person name="Davenport K."/>
            <person name="Detter J.C."/>
            <person name="Han C."/>
            <person name="Tapia R."/>
            <person name="Land M."/>
            <person name="Hauser L."/>
            <person name="Kyrpides N."/>
            <person name="Ivanova N."/>
            <person name="Pagani I."/>
            <person name="Sproer C."/>
            <person name="Anderson I."/>
            <person name="Woyke T."/>
        </authorList>
    </citation>
    <scope>NUCLEOTIDE SEQUENCE</scope>
    <source>
        <strain evidence="2">XH-70</strain>
    </source>
</reference>
<dbReference type="Proteomes" id="UP000010846">
    <property type="component" value="Chromosome"/>
</dbReference>
<protein>
    <submittedName>
        <fullName evidence="2">Uncharacterized protein</fullName>
    </submittedName>
</protein>
<proteinExistence type="predicted"/>
<accession>L0IID1</accession>
<dbReference type="KEGG" id="hru:Halru_3166"/>
<dbReference type="GeneID" id="14377927"/>
<dbReference type="AlphaFoldDB" id="L0IID1"/>
<keyword evidence="3" id="KW-1185">Reference proteome</keyword>
<feature type="compositionally biased region" description="Low complexity" evidence="1">
    <location>
        <begin position="7"/>
        <end position="19"/>
    </location>
</feature>
<dbReference type="InterPro" id="IPR055542">
    <property type="entry name" value="DUF7118"/>
</dbReference>